<dbReference type="Gene3D" id="3.30.160.60">
    <property type="entry name" value="Classic Zinc Finger"/>
    <property type="match status" value="1"/>
</dbReference>
<keyword evidence="3" id="KW-1185">Reference proteome</keyword>
<feature type="compositionally biased region" description="Basic and acidic residues" evidence="1">
    <location>
        <begin position="269"/>
        <end position="281"/>
    </location>
</feature>
<dbReference type="PANTHER" id="PTHR36332">
    <property type="entry name" value="STRESS RESPONSE PROTEIN"/>
    <property type="match status" value="1"/>
</dbReference>
<feature type="region of interest" description="Disordered" evidence="1">
    <location>
        <begin position="91"/>
        <end position="153"/>
    </location>
</feature>
<feature type="compositionally biased region" description="Basic and acidic residues" evidence="1">
    <location>
        <begin position="390"/>
        <end position="407"/>
    </location>
</feature>
<feature type="compositionally biased region" description="Acidic residues" evidence="1">
    <location>
        <begin position="121"/>
        <end position="134"/>
    </location>
</feature>
<proteinExistence type="predicted"/>
<organism evidence="2 3">
    <name type="scientific">Riccia sorocarpa</name>
    <dbReference type="NCBI Taxonomy" id="122646"/>
    <lineage>
        <taxon>Eukaryota</taxon>
        <taxon>Viridiplantae</taxon>
        <taxon>Streptophyta</taxon>
        <taxon>Embryophyta</taxon>
        <taxon>Marchantiophyta</taxon>
        <taxon>Marchantiopsida</taxon>
        <taxon>Marchantiidae</taxon>
        <taxon>Marchantiales</taxon>
        <taxon>Ricciaceae</taxon>
        <taxon>Riccia</taxon>
    </lineage>
</organism>
<feature type="compositionally biased region" description="Basic and acidic residues" evidence="1">
    <location>
        <begin position="135"/>
        <end position="147"/>
    </location>
</feature>
<sequence length="459" mass="50081">MYKRQHYALEHSARDSASSGSSSSLDTASDADSGDPEQGDEGEWPASSHESDEEPEEGDVAEVQSSASVAERRAEAILVAERKLAEAAEDLGEFEDGADDKQEESKKIKQSRAVAQSSETEGSEESQGESDEDGRDGTVLKGTRADSDSDDEEVLRLKNEVEELLAQRKVSNQWAEAVDEDETERARDRLEDNTVLSVGGESKVLKCRLCPKIICLNEETMQTHLSSKRHARSLKQLAEGRLKIKLDSDGVIMLWQQHRFFPNYISEVREESKNTKRDSGRQRQRRREIAKKAKSQSGSVTQNGIGQNRKERRALLQAVSAGGDNAESVSGSKKGGKESGTEIKAKGKVNGEKRDRDEVKLKSRSGKRLIEGGSEGRASSQKKRLKGGKRVRDEAEPKSKSVKKAEEGGGGGKAVEKNIANVENGVRSAAKSKSKSGVTSSRLGVSNDAMSKKKRPKLA</sequence>
<feature type="compositionally biased region" description="Basic residues" evidence="1">
    <location>
        <begin position="282"/>
        <end position="294"/>
    </location>
</feature>
<dbReference type="PANTHER" id="PTHR36332:SF1">
    <property type="entry name" value="STRESS RESPONSE PROTEIN"/>
    <property type="match status" value="1"/>
</dbReference>
<evidence type="ECO:0000313" key="3">
    <source>
        <dbReference type="Proteomes" id="UP001633002"/>
    </source>
</evidence>
<feature type="region of interest" description="Disordered" evidence="1">
    <location>
        <begin position="269"/>
        <end position="459"/>
    </location>
</feature>
<feature type="compositionally biased region" description="Polar residues" evidence="1">
    <location>
        <begin position="435"/>
        <end position="444"/>
    </location>
</feature>
<comment type="caution">
    <text evidence="2">The sequence shown here is derived from an EMBL/GenBank/DDBJ whole genome shotgun (WGS) entry which is preliminary data.</text>
</comment>
<feature type="region of interest" description="Disordered" evidence="1">
    <location>
        <begin position="1"/>
        <end position="71"/>
    </location>
</feature>
<feature type="compositionally biased region" description="Polar residues" evidence="1">
    <location>
        <begin position="295"/>
        <end position="306"/>
    </location>
</feature>
<dbReference type="EMBL" id="JBJQOH010000007">
    <property type="protein sequence ID" value="KAL3679729.1"/>
    <property type="molecule type" value="Genomic_DNA"/>
</dbReference>
<name>A0ABD3GRH4_9MARC</name>
<protein>
    <submittedName>
        <fullName evidence="2">Uncharacterized protein</fullName>
    </submittedName>
</protein>
<dbReference type="Proteomes" id="UP001633002">
    <property type="component" value="Unassembled WGS sequence"/>
</dbReference>
<reference evidence="2 3" key="1">
    <citation type="submission" date="2024-09" db="EMBL/GenBank/DDBJ databases">
        <title>Chromosome-scale assembly of Riccia sorocarpa.</title>
        <authorList>
            <person name="Paukszto L."/>
        </authorList>
    </citation>
    <scope>NUCLEOTIDE SEQUENCE [LARGE SCALE GENOMIC DNA]</scope>
    <source>
        <strain evidence="2">LP-2024</strain>
        <tissue evidence="2">Aerial parts of the thallus</tissue>
    </source>
</reference>
<feature type="compositionally biased region" description="Acidic residues" evidence="1">
    <location>
        <begin position="51"/>
        <end position="60"/>
    </location>
</feature>
<gene>
    <name evidence="2" type="ORF">R1sor_022685</name>
</gene>
<feature type="compositionally biased region" description="Basic residues" evidence="1">
    <location>
        <begin position="380"/>
        <end position="389"/>
    </location>
</feature>
<feature type="compositionally biased region" description="Acidic residues" evidence="1">
    <location>
        <begin position="32"/>
        <end position="43"/>
    </location>
</feature>
<evidence type="ECO:0000256" key="1">
    <source>
        <dbReference type="SAM" id="MobiDB-lite"/>
    </source>
</evidence>
<dbReference type="AlphaFoldDB" id="A0ABD3GRH4"/>
<accession>A0ABD3GRH4</accession>
<evidence type="ECO:0000313" key="2">
    <source>
        <dbReference type="EMBL" id="KAL3679729.1"/>
    </source>
</evidence>
<feature type="compositionally biased region" description="Basic and acidic residues" evidence="1">
    <location>
        <begin position="335"/>
        <end position="361"/>
    </location>
</feature>
<feature type="compositionally biased region" description="Low complexity" evidence="1">
    <location>
        <begin position="15"/>
        <end position="31"/>
    </location>
</feature>